<keyword evidence="3" id="KW-1185">Reference proteome</keyword>
<dbReference type="GO" id="GO:0016787">
    <property type="term" value="F:hydrolase activity"/>
    <property type="evidence" value="ECO:0007669"/>
    <property type="project" value="UniProtKB-KW"/>
</dbReference>
<dbReference type="InterPro" id="IPR050266">
    <property type="entry name" value="AB_hydrolase_sf"/>
</dbReference>
<keyword evidence="2" id="KW-0378">Hydrolase</keyword>
<sequence length="272" mass="31021">MNCLVTKGSIHYKVFGTGHPILILHSMGTDFRSMSSWIEPIFENVPGFQRIYIDLPAHGESDINESFNSSDDMLLNILDFIDKTITNQMFSLIGFSYGGYLAQGILHSKKSSIRSICLLATSLHLKERKLPQKIVINKNEALLSGLEHDIKIAIETLMNYQDEEHIKCFLSEIQPGRVLANKNFLLSNWRENGYSLSEEPFHNVKEISQTALIILGKQDAICGYEDHFFLLKKFSKATFAILDHAGHMLQIEKRELVQSLMKDWLTRTIQST</sequence>
<dbReference type="PANTHER" id="PTHR43798">
    <property type="entry name" value="MONOACYLGLYCEROL LIPASE"/>
    <property type="match status" value="1"/>
</dbReference>
<proteinExistence type="predicted"/>
<dbReference type="SUPFAM" id="SSF53474">
    <property type="entry name" value="alpha/beta-Hydrolases"/>
    <property type="match status" value="1"/>
</dbReference>
<accession>A0A544TLU1</accession>
<organism evidence="2 3">
    <name type="scientific">Psychrobacillus vulpis</name>
    <dbReference type="NCBI Taxonomy" id="2325572"/>
    <lineage>
        <taxon>Bacteria</taxon>
        <taxon>Bacillati</taxon>
        <taxon>Bacillota</taxon>
        <taxon>Bacilli</taxon>
        <taxon>Bacillales</taxon>
        <taxon>Bacillaceae</taxon>
        <taxon>Psychrobacillus</taxon>
    </lineage>
</organism>
<protein>
    <submittedName>
        <fullName evidence="2">Alpha/beta hydrolase</fullName>
    </submittedName>
</protein>
<dbReference type="InterPro" id="IPR000073">
    <property type="entry name" value="AB_hydrolase_1"/>
</dbReference>
<gene>
    <name evidence="2" type="ORF">FG384_15920</name>
</gene>
<feature type="domain" description="AB hydrolase-1" evidence="1">
    <location>
        <begin position="20"/>
        <end position="124"/>
    </location>
</feature>
<dbReference type="Proteomes" id="UP000316626">
    <property type="component" value="Unassembled WGS sequence"/>
</dbReference>
<dbReference type="AlphaFoldDB" id="A0A544TLU1"/>
<dbReference type="OrthoDB" id="6191536at2"/>
<evidence type="ECO:0000313" key="2">
    <source>
        <dbReference type="EMBL" id="TQR18422.1"/>
    </source>
</evidence>
<evidence type="ECO:0000259" key="1">
    <source>
        <dbReference type="Pfam" id="PF00561"/>
    </source>
</evidence>
<comment type="caution">
    <text evidence="2">The sequence shown here is derived from an EMBL/GenBank/DDBJ whole genome shotgun (WGS) entry which is preliminary data.</text>
</comment>
<dbReference type="Gene3D" id="3.40.50.1820">
    <property type="entry name" value="alpha/beta hydrolase"/>
    <property type="match status" value="1"/>
</dbReference>
<dbReference type="EMBL" id="VDGI01000020">
    <property type="protein sequence ID" value="TQR18422.1"/>
    <property type="molecule type" value="Genomic_DNA"/>
</dbReference>
<dbReference type="RefSeq" id="WP_142643699.1">
    <property type="nucleotide sequence ID" value="NZ_VDGI01000020.1"/>
</dbReference>
<dbReference type="PANTHER" id="PTHR43798:SF6">
    <property type="entry name" value="HYDROLASE, PUTATIVE (AFU_ORTHOLOGUE AFUA_4G13070)-RELATED"/>
    <property type="match status" value="1"/>
</dbReference>
<dbReference type="InterPro" id="IPR029058">
    <property type="entry name" value="AB_hydrolase_fold"/>
</dbReference>
<evidence type="ECO:0000313" key="3">
    <source>
        <dbReference type="Proteomes" id="UP000316626"/>
    </source>
</evidence>
<dbReference type="Pfam" id="PF00561">
    <property type="entry name" value="Abhydrolase_1"/>
    <property type="match status" value="1"/>
</dbReference>
<name>A0A544TLU1_9BACI</name>
<reference evidence="2 3" key="1">
    <citation type="submission" date="2019-06" db="EMBL/GenBank/DDBJ databases">
        <title>Psychrobacillus vulpis sp. nov., a new species isolated from feces of a red fox that inhabits in The Tablas de Daimiel Natural Park, Albacete, Spain.</title>
        <authorList>
            <person name="Rodriguez M."/>
            <person name="Reina J.C."/>
            <person name="Bejar V."/>
            <person name="Llamas I."/>
        </authorList>
    </citation>
    <scope>NUCLEOTIDE SEQUENCE [LARGE SCALE GENOMIC DNA]</scope>
    <source>
        <strain evidence="2 3">Z8</strain>
    </source>
</reference>